<name>A0A5D2SCI9_GOSMU</name>
<sequence length="51" mass="5786">MRQLRQIRKRKIHLFNHSNESKDTSALQGSQLAGSKIPQPSSGLRKKVSNK</sequence>
<accession>A0A5D2SCI9</accession>
<keyword evidence="3" id="KW-1185">Reference proteome</keyword>
<gene>
    <name evidence="2" type="ORF">E1A91_D12G092600v1</name>
</gene>
<protein>
    <submittedName>
        <fullName evidence="2">Uncharacterized protein</fullName>
    </submittedName>
</protein>
<dbReference type="AlphaFoldDB" id="A0A5D2SCI9"/>
<reference evidence="2 3" key="1">
    <citation type="submission" date="2019-07" db="EMBL/GenBank/DDBJ databases">
        <title>WGS assembly of Gossypium mustelinum.</title>
        <authorList>
            <person name="Chen Z.J."/>
            <person name="Sreedasyam A."/>
            <person name="Ando A."/>
            <person name="Song Q."/>
            <person name="De L."/>
            <person name="Hulse-Kemp A."/>
            <person name="Ding M."/>
            <person name="Ye W."/>
            <person name="Kirkbride R."/>
            <person name="Jenkins J."/>
            <person name="Plott C."/>
            <person name="Lovell J."/>
            <person name="Lin Y.-M."/>
            <person name="Vaughn R."/>
            <person name="Liu B."/>
            <person name="Li W."/>
            <person name="Simpson S."/>
            <person name="Scheffler B."/>
            <person name="Saski C."/>
            <person name="Grover C."/>
            <person name="Hu G."/>
            <person name="Conover J."/>
            <person name="Carlson J."/>
            <person name="Shu S."/>
            <person name="Boston L."/>
            <person name="Williams M."/>
            <person name="Peterson D."/>
            <person name="Mcgee K."/>
            <person name="Jones D."/>
            <person name="Wendel J."/>
            <person name="Stelly D."/>
            <person name="Grimwood J."/>
            <person name="Schmutz J."/>
        </authorList>
    </citation>
    <scope>NUCLEOTIDE SEQUENCE [LARGE SCALE GENOMIC DNA]</scope>
    <source>
        <strain evidence="2">1408120.09</strain>
    </source>
</reference>
<proteinExistence type="predicted"/>
<organism evidence="2 3">
    <name type="scientific">Gossypium mustelinum</name>
    <name type="common">Cotton</name>
    <name type="synonym">Gossypium caicoense</name>
    <dbReference type="NCBI Taxonomy" id="34275"/>
    <lineage>
        <taxon>Eukaryota</taxon>
        <taxon>Viridiplantae</taxon>
        <taxon>Streptophyta</taxon>
        <taxon>Embryophyta</taxon>
        <taxon>Tracheophyta</taxon>
        <taxon>Spermatophyta</taxon>
        <taxon>Magnoliopsida</taxon>
        <taxon>eudicotyledons</taxon>
        <taxon>Gunneridae</taxon>
        <taxon>Pentapetalae</taxon>
        <taxon>rosids</taxon>
        <taxon>malvids</taxon>
        <taxon>Malvales</taxon>
        <taxon>Malvaceae</taxon>
        <taxon>Malvoideae</taxon>
        <taxon>Gossypium</taxon>
    </lineage>
</organism>
<evidence type="ECO:0000313" key="3">
    <source>
        <dbReference type="Proteomes" id="UP000323597"/>
    </source>
</evidence>
<dbReference type="Proteomes" id="UP000323597">
    <property type="component" value="Chromosome D12"/>
</dbReference>
<evidence type="ECO:0000256" key="1">
    <source>
        <dbReference type="SAM" id="MobiDB-lite"/>
    </source>
</evidence>
<evidence type="ECO:0000313" key="2">
    <source>
        <dbReference type="EMBL" id="TYI50303.1"/>
    </source>
</evidence>
<feature type="compositionally biased region" description="Polar residues" evidence="1">
    <location>
        <begin position="24"/>
        <end position="42"/>
    </location>
</feature>
<feature type="compositionally biased region" description="Basic residues" evidence="1">
    <location>
        <begin position="1"/>
        <end position="14"/>
    </location>
</feature>
<feature type="region of interest" description="Disordered" evidence="1">
    <location>
        <begin position="1"/>
        <end position="51"/>
    </location>
</feature>
<dbReference type="EMBL" id="CM017660">
    <property type="protein sequence ID" value="TYI50303.1"/>
    <property type="molecule type" value="Genomic_DNA"/>
</dbReference>